<proteinExistence type="predicted"/>
<dbReference type="EMBL" id="VTWU01000001">
    <property type="protein sequence ID" value="KAA9339605.1"/>
    <property type="molecule type" value="Genomic_DNA"/>
</dbReference>
<feature type="region of interest" description="Disordered" evidence="1">
    <location>
        <begin position="206"/>
        <end position="230"/>
    </location>
</feature>
<feature type="compositionally biased region" description="Polar residues" evidence="1">
    <location>
        <begin position="212"/>
        <end position="221"/>
    </location>
</feature>
<evidence type="ECO:0000313" key="3">
    <source>
        <dbReference type="EMBL" id="KAA9339605.1"/>
    </source>
</evidence>
<dbReference type="Gene3D" id="2.60.40.1120">
    <property type="entry name" value="Carboxypeptidase-like, regulatory domain"/>
    <property type="match status" value="1"/>
</dbReference>
<dbReference type="AlphaFoldDB" id="A0A7L4ZYV0"/>
<keyword evidence="2" id="KW-1133">Transmembrane helix</keyword>
<feature type="region of interest" description="Disordered" evidence="1">
    <location>
        <begin position="1"/>
        <end position="20"/>
    </location>
</feature>
<reference evidence="3 4" key="1">
    <citation type="submission" date="2019-09" db="EMBL/GenBank/DDBJ databases">
        <title>Genome sequence of Hymenobacter sp. M3.</title>
        <authorList>
            <person name="Srinivasan S."/>
        </authorList>
    </citation>
    <scope>NUCLEOTIDE SEQUENCE [LARGE SCALE GENOMIC DNA]</scope>
    <source>
        <strain evidence="3 4">M3</strain>
    </source>
</reference>
<dbReference type="RefSeq" id="WP_151077253.1">
    <property type="nucleotide sequence ID" value="NZ_CP047647.1"/>
</dbReference>
<dbReference type="Proteomes" id="UP000326380">
    <property type="component" value="Unassembled WGS sequence"/>
</dbReference>
<feature type="transmembrane region" description="Helical" evidence="2">
    <location>
        <begin position="28"/>
        <end position="46"/>
    </location>
</feature>
<sequence length="230" mass="24191">MSADYEPTNTDEQLHDEEESLDSGNRKLAIIAGAVLLLGGLAFAFAPAENRQRIANGQMPTFELMEANVVGTREAEEEPTATETPAQATASAATPVAQPVAVRPAPRTTRPAPVDNAQPSTPEVAAAPAPEPVAAAPAPAVEEAPRNVTMSGRVLDENGKPLAGATIFVKGTRKFASTDQNGNYSVEVPAGENSLVYGYGGYEDQEVRARSGQPSNVTLIPSETGRRRKR</sequence>
<accession>A0A7L4ZYV0</accession>
<dbReference type="Pfam" id="PF13715">
    <property type="entry name" value="CarbopepD_reg_2"/>
    <property type="match status" value="1"/>
</dbReference>
<dbReference type="InterPro" id="IPR008969">
    <property type="entry name" value="CarboxyPept-like_regulatory"/>
</dbReference>
<organism evidence="3 4">
    <name type="scientific">Hymenobacter busanensis</name>
    <dbReference type="NCBI Taxonomy" id="2607656"/>
    <lineage>
        <taxon>Bacteria</taxon>
        <taxon>Pseudomonadati</taxon>
        <taxon>Bacteroidota</taxon>
        <taxon>Cytophagia</taxon>
        <taxon>Cytophagales</taxon>
        <taxon>Hymenobacteraceae</taxon>
        <taxon>Hymenobacter</taxon>
    </lineage>
</organism>
<protein>
    <submittedName>
        <fullName evidence="3">Uncharacterized protein</fullName>
    </submittedName>
</protein>
<feature type="compositionally biased region" description="Low complexity" evidence="1">
    <location>
        <begin position="81"/>
        <end position="114"/>
    </location>
</feature>
<evidence type="ECO:0000256" key="2">
    <source>
        <dbReference type="SAM" id="Phobius"/>
    </source>
</evidence>
<comment type="caution">
    <text evidence="3">The sequence shown here is derived from an EMBL/GenBank/DDBJ whole genome shotgun (WGS) entry which is preliminary data.</text>
</comment>
<dbReference type="SUPFAM" id="SSF49464">
    <property type="entry name" value="Carboxypeptidase regulatory domain-like"/>
    <property type="match status" value="1"/>
</dbReference>
<evidence type="ECO:0000256" key="1">
    <source>
        <dbReference type="SAM" id="MobiDB-lite"/>
    </source>
</evidence>
<name>A0A7L4ZYV0_9BACT</name>
<gene>
    <name evidence="3" type="ORF">F0P96_03050</name>
</gene>
<keyword evidence="4" id="KW-1185">Reference proteome</keyword>
<feature type="region of interest" description="Disordered" evidence="1">
    <location>
        <begin position="72"/>
        <end position="125"/>
    </location>
</feature>
<keyword evidence="2" id="KW-0812">Transmembrane</keyword>
<keyword evidence="2" id="KW-0472">Membrane</keyword>
<evidence type="ECO:0000313" key="4">
    <source>
        <dbReference type="Proteomes" id="UP000326380"/>
    </source>
</evidence>